<dbReference type="InterPro" id="IPR051910">
    <property type="entry name" value="ComF/GntX_DNA_util-trans"/>
</dbReference>
<organism evidence="3 4">
    <name type="scientific">Aquariibacter lacus</name>
    <dbReference type="NCBI Taxonomy" id="2801332"/>
    <lineage>
        <taxon>Bacteria</taxon>
        <taxon>Pseudomonadati</taxon>
        <taxon>Pseudomonadota</taxon>
        <taxon>Betaproteobacteria</taxon>
        <taxon>Burkholderiales</taxon>
        <taxon>Sphaerotilaceae</taxon>
        <taxon>Aquariibacter</taxon>
    </lineage>
</organism>
<evidence type="ECO:0000259" key="2">
    <source>
        <dbReference type="Pfam" id="PF00156"/>
    </source>
</evidence>
<feature type="domain" description="Phosphoribosyltransferase" evidence="2">
    <location>
        <begin position="153"/>
        <end position="248"/>
    </location>
</feature>
<comment type="similarity">
    <text evidence="1">Belongs to the ComF/GntX family.</text>
</comment>
<evidence type="ECO:0000313" key="3">
    <source>
        <dbReference type="EMBL" id="MBL0719196.1"/>
    </source>
</evidence>
<dbReference type="PANTHER" id="PTHR47505:SF1">
    <property type="entry name" value="DNA UTILIZATION PROTEIN YHGH"/>
    <property type="match status" value="1"/>
</dbReference>
<evidence type="ECO:0000313" key="4">
    <source>
        <dbReference type="Proteomes" id="UP000643207"/>
    </source>
</evidence>
<accession>A0A9X0XCX8</accession>
<comment type="caution">
    <text evidence="3">The sequence shown here is derived from an EMBL/GenBank/DDBJ whole genome shotgun (WGS) entry which is preliminary data.</text>
</comment>
<name>A0A9X0XCX8_9BURK</name>
<sequence length="255" mass="26786">MPDTPLLQQAPGLRLAGWPTRCAVCRGAALGRCGRLCPACRAAQGRPAWRCAGCGRPGAGTVTPQAARCGSCLRQPPPWAGLHVAVDYAPPWDRLIAAFKFEAALDLAPTLVDALAGVLDGQPLPGPAPPLLLPMPLSAARLRERGYNQASLLARGLARRFGLALGEDLLLRVIDHPSQRGLDRAARAANVRGAFLVRPEALPRLRRHLPVLVDDVITTGATLAEACRSLHAAGLEPVQAWVLARTPEPGAGGPA</sequence>
<dbReference type="EMBL" id="JAERRA010000001">
    <property type="protein sequence ID" value="MBL0719196.1"/>
    <property type="molecule type" value="Genomic_DNA"/>
</dbReference>
<dbReference type="PANTHER" id="PTHR47505">
    <property type="entry name" value="DNA UTILIZATION PROTEIN YHGH"/>
    <property type="match status" value="1"/>
</dbReference>
<proteinExistence type="inferred from homology"/>
<dbReference type="InterPro" id="IPR029057">
    <property type="entry name" value="PRTase-like"/>
</dbReference>
<dbReference type="InterPro" id="IPR000836">
    <property type="entry name" value="PRTase_dom"/>
</dbReference>
<protein>
    <submittedName>
        <fullName evidence="3">ComF family protein</fullName>
    </submittedName>
</protein>
<evidence type="ECO:0000256" key="1">
    <source>
        <dbReference type="ARBA" id="ARBA00008007"/>
    </source>
</evidence>
<dbReference type="Proteomes" id="UP000643207">
    <property type="component" value="Unassembled WGS sequence"/>
</dbReference>
<reference evidence="3 4" key="1">
    <citation type="submission" date="2021-01" db="EMBL/GenBank/DDBJ databases">
        <title>Piscinibacter sp. Jin2 Genome sequencing and assembly.</title>
        <authorList>
            <person name="Kim I."/>
        </authorList>
    </citation>
    <scope>NUCLEOTIDE SEQUENCE [LARGE SCALE GENOMIC DNA]</scope>
    <source>
        <strain evidence="3 4">Jin2</strain>
    </source>
</reference>
<dbReference type="Pfam" id="PF00156">
    <property type="entry name" value="Pribosyltran"/>
    <property type="match status" value="1"/>
</dbReference>
<gene>
    <name evidence="3" type="ORF">JI742_04765</name>
</gene>
<dbReference type="CDD" id="cd06223">
    <property type="entry name" value="PRTases_typeI"/>
    <property type="match status" value="1"/>
</dbReference>
<dbReference type="RefSeq" id="WP_201824414.1">
    <property type="nucleotide sequence ID" value="NZ_JAERRA010000001.1"/>
</dbReference>
<dbReference type="AlphaFoldDB" id="A0A9X0XCX8"/>
<dbReference type="SUPFAM" id="SSF53271">
    <property type="entry name" value="PRTase-like"/>
    <property type="match status" value="1"/>
</dbReference>
<dbReference type="Gene3D" id="3.40.50.2020">
    <property type="match status" value="1"/>
</dbReference>
<keyword evidence="4" id="KW-1185">Reference proteome</keyword>